<gene>
    <name evidence="1" type="ORF">AKJ36_00510</name>
</gene>
<evidence type="ECO:0000313" key="2">
    <source>
        <dbReference type="Proteomes" id="UP000070155"/>
    </source>
</evidence>
<keyword evidence="2" id="KW-1185">Reference proteome</keyword>
<organism evidence="1 2">
    <name type="scientific">candidate division MSBL1 archaeon SCGC-AAA259I07</name>
    <dbReference type="NCBI Taxonomy" id="1698266"/>
    <lineage>
        <taxon>Archaea</taxon>
        <taxon>Methanobacteriati</taxon>
        <taxon>Methanobacteriota</taxon>
        <taxon>candidate division MSBL1</taxon>
    </lineage>
</organism>
<reference evidence="1 2" key="1">
    <citation type="journal article" date="2016" name="Sci. Rep.">
        <title>Metabolic traits of an uncultured archaeal lineage -MSBL1- from brine pools of the Red Sea.</title>
        <authorList>
            <person name="Mwirichia R."/>
            <person name="Alam I."/>
            <person name="Rashid M."/>
            <person name="Vinu M."/>
            <person name="Ba-Alawi W."/>
            <person name="Anthony Kamau A."/>
            <person name="Kamanda Ngugi D."/>
            <person name="Goker M."/>
            <person name="Klenk H.P."/>
            <person name="Bajic V."/>
            <person name="Stingl U."/>
        </authorList>
    </citation>
    <scope>NUCLEOTIDE SEQUENCE [LARGE SCALE GENOMIC DNA]</scope>
    <source>
        <strain evidence="1">SCGC-AAA259I07</strain>
    </source>
</reference>
<sequence length="65" mass="7594">METDEDKKTEKEYWCWDCRKSGLSDAERVECKLRGHDVREIGKKGSLDWETKNIQGPGQLRNPVI</sequence>
<dbReference type="Proteomes" id="UP000070155">
    <property type="component" value="Unassembled WGS sequence"/>
</dbReference>
<accession>A0A133UMK6</accession>
<dbReference type="AlphaFoldDB" id="A0A133UMK6"/>
<comment type="caution">
    <text evidence="1">The sequence shown here is derived from an EMBL/GenBank/DDBJ whole genome shotgun (WGS) entry which is preliminary data.</text>
</comment>
<evidence type="ECO:0000313" key="1">
    <source>
        <dbReference type="EMBL" id="KXA95475.1"/>
    </source>
</evidence>
<dbReference type="EMBL" id="LHXQ01000003">
    <property type="protein sequence ID" value="KXA95475.1"/>
    <property type="molecule type" value="Genomic_DNA"/>
</dbReference>
<protein>
    <submittedName>
        <fullName evidence="1">Uncharacterized protein</fullName>
    </submittedName>
</protein>
<name>A0A133UMK6_9EURY</name>
<proteinExistence type="predicted"/>